<dbReference type="PRINTS" id="PR00834">
    <property type="entry name" value="PROTEASES2C"/>
</dbReference>
<gene>
    <name evidence="5" type="ORF">AVDCRST_MAG67-4437</name>
</gene>
<proteinExistence type="predicted"/>
<sequence>MRDDRRRSNFLAALLGALAVAIPFSGLAIAGVFDSDDDAAPATAPAPAAEPEPAPAASGEESGSPGARAATDVSALYARVSKGVVSVETLTAAGGGTGSGFVLDDEGYILTNEHVVEDARSVRVRFTKGAPITARVVGADASSDLALLKVDPADHALTPLDLGSSRNLKVGQPAIAIGSPFRLAGTLTTGVISAVGRPIESPNGFTIENAIQTDAAINPGNSGGPLLDASARVIGINAQIATNSGSNDGVGFAIAVDTAKEILPALKAGREIKRPYLGVSTGDPRTGTGALVANVIPDGPADDAGLRTGDRIVEIGGRPVAQSADVSAAVSGRKPGDRIEVRVRRGGDERTLSVTLGTRPARAS</sequence>
<evidence type="ECO:0000313" key="5">
    <source>
        <dbReference type="EMBL" id="CAA9533185.1"/>
    </source>
</evidence>
<feature type="region of interest" description="Disordered" evidence="3">
    <location>
        <begin position="39"/>
        <end position="68"/>
    </location>
</feature>
<dbReference type="InterPro" id="IPR051201">
    <property type="entry name" value="Chloro_Bact_Ser_Proteases"/>
</dbReference>
<feature type="domain" description="PDZ" evidence="4">
    <location>
        <begin position="265"/>
        <end position="347"/>
    </location>
</feature>
<dbReference type="GO" id="GO:0004252">
    <property type="term" value="F:serine-type endopeptidase activity"/>
    <property type="evidence" value="ECO:0007669"/>
    <property type="project" value="InterPro"/>
</dbReference>
<dbReference type="SUPFAM" id="SSF50156">
    <property type="entry name" value="PDZ domain-like"/>
    <property type="match status" value="1"/>
</dbReference>
<dbReference type="PROSITE" id="PS50106">
    <property type="entry name" value="PDZ"/>
    <property type="match status" value="1"/>
</dbReference>
<evidence type="ECO:0000256" key="1">
    <source>
        <dbReference type="ARBA" id="ARBA00022670"/>
    </source>
</evidence>
<feature type="compositionally biased region" description="Low complexity" evidence="3">
    <location>
        <begin position="55"/>
        <end position="68"/>
    </location>
</feature>
<dbReference type="Gene3D" id="2.40.10.120">
    <property type="match status" value="1"/>
</dbReference>
<keyword evidence="1 5" id="KW-0645">Protease</keyword>
<dbReference type="InterPro" id="IPR001478">
    <property type="entry name" value="PDZ"/>
</dbReference>
<organism evidence="5">
    <name type="scientific">uncultured Solirubrobacteraceae bacterium</name>
    <dbReference type="NCBI Taxonomy" id="1162706"/>
    <lineage>
        <taxon>Bacteria</taxon>
        <taxon>Bacillati</taxon>
        <taxon>Actinomycetota</taxon>
        <taxon>Thermoleophilia</taxon>
        <taxon>Solirubrobacterales</taxon>
        <taxon>Solirubrobacteraceae</taxon>
        <taxon>environmental samples</taxon>
    </lineage>
</organism>
<dbReference type="EMBL" id="CADCVQ010000177">
    <property type="protein sequence ID" value="CAA9533185.1"/>
    <property type="molecule type" value="Genomic_DNA"/>
</dbReference>
<dbReference type="AlphaFoldDB" id="A0A6J4TVE9"/>
<keyword evidence="2" id="KW-0378">Hydrolase</keyword>
<dbReference type="Pfam" id="PF13365">
    <property type="entry name" value="Trypsin_2"/>
    <property type="match status" value="1"/>
</dbReference>
<dbReference type="InterPro" id="IPR009003">
    <property type="entry name" value="Peptidase_S1_PA"/>
</dbReference>
<evidence type="ECO:0000256" key="3">
    <source>
        <dbReference type="SAM" id="MobiDB-lite"/>
    </source>
</evidence>
<name>A0A6J4TVE9_9ACTN</name>
<dbReference type="PANTHER" id="PTHR43343:SF3">
    <property type="entry name" value="PROTEASE DO-LIKE 8, CHLOROPLASTIC"/>
    <property type="match status" value="1"/>
</dbReference>
<dbReference type="InterPro" id="IPR001940">
    <property type="entry name" value="Peptidase_S1C"/>
</dbReference>
<protein>
    <submittedName>
        <fullName evidence="5">HtrA protease/chaperone protein</fullName>
    </submittedName>
</protein>
<evidence type="ECO:0000259" key="4">
    <source>
        <dbReference type="PROSITE" id="PS50106"/>
    </source>
</evidence>
<dbReference type="InterPro" id="IPR036034">
    <property type="entry name" value="PDZ_sf"/>
</dbReference>
<accession>A0A6J4TVE9</accession>
<dbReference type="Gene3D" id="2.30.42.10">
    <property type="match status" value="1"/>
</dbReference>
<feature type="region of interest" description="Disordered" evidence="3">
    <location>
        <begin position="344"/>
        <end position="364"/>
    </location>
</feature>
<dbReference type="PANTHER" id="PTHR43343">
    <property type="entry name" value="PEPTIDASE S12"/>
    <property type="match status" value="1"/>
</dbReference>
<reference evidence="5" key="1">
    <citation type="submission" date="2020-02" db="EMBL/GenBank/DDBJ databases">
        <authorList>
            <person name="Meier V. D."/>
        </authorList>
    </citation>
    <scope>NUCLEOTIDE SEQUENCE</scope>
    <source>
        <strain evidence="5">AVDCRST_MAG67</strain>
    </source>
</reference>
<evidence type="ECO:0000256" key="2">
    <source>
        <dbReference type="ARBA" id="ARBA00022801"/>
    </source>
</evidence>
<dbReference type="SUPFAM" id="SSF50494">
    <property type="entry name" value="Trypsin-like serine proteases"/>
    <property type="match status" value="1"/>
</dbReference>
<dbReference type="SMART" id="SM00228">
    <property type="entry name" value="PDZ"/>
    <property type="match status" value="1"/>
</dbReference>
<dbReference type="Pfam" id="PF13180">
    <property type="entry name" value="PDZ_2"/>
    <property type="match status" value="1"/>
</dbReference>
<dbReference type="GO" id="GO:0006508">
    <property type="term" value="P:proteolysis"/>
    <property type="evidence" value="ECO:0007669"/>
    <property type="project" value="UniProtKB-KW"/>
</dbReference>